<dbReference type="PANTHER" id="PTHR35146">
    <property type="entry name" value="UPF0178 PROTEIN YAII"/>
    <property type="match status" value="1"/>
</dbReference>
<evidence type="ECO:0000256" key="2">
    <source>
        <dbReference type="HAMAP-Rule" id="MF_00489"/>
    </source>
</evidence>
<name>A0A7X2S2F1_9BACI</name>
<evidence type="ECO:0000256" key="1">
    <source>
        <dbReference type="ARBA" id="ARBA00008522"/>
    </source>
</evidence>
<dbReference type="PANTHER" id="PTHR35146:SF1">
    <property type="entry name" value="UPF0178 PROTEIN YAII"/>
    <property type="match status" value="1"/>
</dbReference>
<protein>
    <recommendedName>
        <fullName evidence="2">UPF0178 protein GKZ89_03485</fullName>
    </recommendedName>
</protein>
<comment type="similarity">
    <text evidence="1 2">Belongs to the UPF0178 family.</text>
</comment>
<proteinExistence type="inferred from homology"/>
<reference evidence="3 4" key="1">
    <citation type="journal article" date="2017" name="Int. J. Syst. Evol. Microbiol.">
        <title>Bacillus mangrovi sp. nov., isolated from a sediment sample from a mangrove forest.</title>
        <authorList>
            <person name="Gupta V."/>
            <person name="Singh P.K."/>
            <person name="Korpole S."/>
            <person name="Tanuku N.R.S."/>
            <person name="Pinnaka A.K."/>
        </authorList>
    </citation>
    <scope>NUCLEOTIDE SEQUENCE [LARGE SCALE GENOMIC DNA]</scope>
    <source>
        <strain evidence="3 4">KCTC 33872</strain>
    </source>
</reference>
<comment type="caution">
    <text evidence="3">The sequence shown here is derived from an EMBL/GenBank/DDBJ whole genome shotgun (WGS) entry which is preliminary data.</text>
</comment>
<keyword evidence="4" id="KW-1185">Reference proteome</keyword>
<dbReference type="NCBIfam" id="NF001095">
    <property type="entry name" value="PRK00124.1"/>
    <property type="match status" value="1"/>
</dbReference>
<gene>
    <name evidence="3" type="ORF">GKZ89_03485</name>
</gene>
<dbReference type="Proteomes" id="UP000434639">
    <property type="component" value="Unassembled WGS sequence"/>
</dbReference>
<dbReference type="HAMAP" id="MF_00489">
    <property type="entry name" value="UPF0178"/>
    <property type="match status" value="1"/>
</dbReference>
<dbReference type="AlphaFoldDB" id="A0A7X2S2F1"/>
<organism evidence="3 4">
    <name type="scientific">Metabacillus mangrovi</name>
    <dbReference type="NCBI Taxonomy" id="1491830"/>
    <lineage>
        <taxon>Bacteria</taxon>
        <taxon>Bacillati</taxon>
        <taxon>Bacillota</taxon>
        <taxon>Bacilli</taxon>
        <taxon>Bacillales</taxon>
        <taxon>Bacillaceae</taxon>
        <taxon>Metabacillus</taxon>
    </lineage>
</organism>
<evidence type="ECO:0000313" key="3">
    <source>
        <dbReference type="EMBL" id="MTH52457.1"/>
    </source>
</evidence>
<accession>A0A7X2S2F1</accession>
<dbReference type="EMBL" id="WMIB01000001">
    <property type="protein sequence ID" value="MTH52457.1"/>
    <property type="molecule type" value="Genomic_DNA"/>
</dbReference>
<dbReference type="OrthoDB" id="9798918at2"/>
<dbReference type="InterPro" id="IPR003791">
    <property type="entry name" value="UPF0178"/>
</dbReference>
<dbReference type="Pfam" id="PF02639">
    <property type="entry name" value="DUF188"/>
    <property type="match status" value="1"/>
</dbReference>
<dbReference type="RefSeq" id="WP_155110957.1">
    <property type="nucleotide sequence ID" value="NZ_WMIB01000001.1"/>
</dbReference>
<dbReference type="CDD" id="cd18720">
    <property type="entry name" value="PIN_YqxD-like"/>
    <property type="match status" value="1"/>
</dbReference>
<sequence>MEGWRIEKNAENKLKIFVDADACPVKDEILSAADSFGAEPVFVASYNHMTTAARGETWVYVDTDKESADLYIVNHSKKGDVVVTQDIGLAGLLLKKGVIVLSTRGKHYTDENIETALQYRYLSAKGRREGIYSKGPKAFSKDDRRMFMESLENILSNLAGFPR</sequence>
<evidence type="ECO:0000313" key="4">
    <source>
        <dbReference type="Proteomes" id="UP000434639"/>
    </source>
</evidence>